<feature type="region of interest" description="Disordered" evidence="1">
    <location>
        <begin position="328"/>
        <end position="396"/>
    </location>
</feature>
<dbReference type="AlphaFoldDB" id="A0AAD1YAA5"/>
<evidence type="ECO:0000259" key="2">
    <source>
        <dbReference type="PROSITE" id="PS50003"/>
    </source>
</evidence>
<protein>
    <recommendedName>
        <fullName evidence="2">PH domain-containing protein</fullName>
    </recommendedName>
</protein>
<evidence type="ECO:0000313" key="4">
    <source>
        <dbReference type="Proteomes" id="UP001295684"/>
    </source>
</evidence>
<feature type="region of interest" description="Disordered" evidence="1">
    <location>
        <begin position="196"/>
        <end position="315"/>
    </location>
</feature>
<feature type="domain" description="PH" evidence="2">
    <location>
        <begin position="3"/>
        <end position="103"/>
    </location>
</feature>
<feature type="region of interest" description="Disordered" evidence="1">
    <location>
        <begin position="499"/>
        <end position="603"/>
    </location>
</feature>
<feature type="compositionally biased region" description="Basic and acidic residues" evidence="1">
    <location>
        <begin position="212"/>
        <end position="297"/>
    </location>
</feature>
<evidence type="ECO:0000313" key="3">
    <source>
        <dbReference type="EMBL" id="CAI2387477.1"/>
    </source>
</evidence>
<feature type="compositionally biased region" description="Polar residues" evidence="1">
    <location>
        <begin position="529"/>
        <end position="545"/>
    </location>
</feature>
<dbReference type="InterPro" id="IPR001849">
    <property type="entry name" value="PH_domain"/>
</dbReference>
<feature type="compositionally biased region" description="Basic residues" evidence="1">
    <location>
        <begin position="573"/>
        <end position="585"/>
    </location>
</feature>
<evidence type="ECO:0000256" key="1">
    <source>
        <dbReference type="SAM" id="MobiDB-lite"/>
    </source>
</evidence>
<dbReference type="EMBL" id="CAMPGE010029983">
    <property type="protein sequence ID" value="CAI2387477.1"/>
    <property type="molecule type" value="Genomic_DNA"/>
</dbReference>
<feature type="region of interest" description="Disordered" evidence="1">
    <location>
        <begin position="428"/>
        <end position="450"/>
    </location>
</feature>
<organism evidence="3 4">
    <name type="scientific">Euplotes crassus</name>
    <dbReference type="NCBI Taxonomy" id="5936"/>
    <lineage>
        <taxon>Eukaryota</taxon>
        <taxon>Sar</taxon>
        <taxon>Alveolata</taxon>
        <taxon>Ciliophora</taxon>
        <taxon>Intramacronucleata</taxon>
        <taxon>Spirotrichea</taxon>
        <taxon>Hypotrichia</taxon>
        <taxon>Euplotida</taxon>
        <taxon>Euplotidae</taxon>
        <taxon>Moneuplotes</taxon>
    </lineage>
</organism>
<reference evidence="3" key="1">
    <citation type="submission" date="2023-07" db="EMBL/GenBank/DDBJ databases">
        <authorList>
            <consortium name="AG Swart"/>
            <person name="Singh M."/>
            <person name="Singh A."/>
            <person name="Seah K."/>
            <person name="Emmerich C."/>
        </authorList>
    </citation>
    <scope>NUCLEOTIDE SEQUENCE</scope>
    <source>
        <strain evidence="3">DP1</strain>
    </source>
</reference>
<accession>A0AAD1YAA5</accession>
<dbReference type="SMART" id="SM00233">
    <property type="entry name" value="PH"/>
    <property type="match status" value="1"/>
</dbReference>
<comment type="caution">
    <text evidence="3">The sequence shown here is derived from an EMBL/GenBank/DDBJ whole genome shotgun (WGS) entry which is preliminary data.</text>
</comment>
<dbReference type="Proteomes" id="UP001295684">
    <property type="component" value="Unassembled WGS sequence"/>
</dbReference>
<dbReference type="PROSITE" id="PS50003">
    <property type="entry name" value="PH_DOMAIN"/>
    <property type="match status" value="1"/>
</dbReference>
<keyword evidence="4" id="KW-1185">Reference proteome</keyword>
<sequence>MKKRKNIGALTLISDSNKRYFVLDLPTYNLLYYKNRKKGKKNIIPLQRILAVSKLQDGTNDVISGKEWSYSFIVITSERQYNFRAYSFKDREVWVSGFQKILDYKKAILRKRGIYIDDLKVDEHTRPDHEVYHLHDADFNHEGRIKPLCEIPFEKLQDPRYIEEAEGEDEEEGENYEENKKHYDPYQEEIKHNFEDRDDRFQRNLRNPGSQRDSRELREPRNRERDEGNKRETNDEPKRRNIQEFQQDCRSRDSTGEREDSCKKDRGFKERYLKGQLDKREGYNSPDEQRPRNDRRLGSSPRVRKQIGEAKPNRNLAFMKKISRVLGCNKQNSEKSPGFIENKRKRNIRHHMRDDLRETANFGMDSEDGKYQQKREKSNTPPENQKRPIKRVSDDRRAAQIQNLASISNYYTQNNDKFDMVIDHDDDAFNNISGDEGPTTQKRKPEPIPKEFQKLNTEAKVKPGKRLSGIKAAAKVIREKSESPVRKLTVNSNKQLLSEWEKKYGSKKDRQFHKDKEKSLNQWHGEPHQNAQGYQETEPDNSQSPMRGVKVTGDVAGEFEYNWDNEGTSEMPRKKKSRAQKKSQRASRVPLGAMQYADDHYNN</sequence>
<feature type="region of interest" description="Disordered" evidence="1">
    <location>
        <begin position="159"/>
        <end position="183"/>
    </location>
</feature>
<dbReference type="InterPro" id="IPR011993">
    <property type="entry name" value="PH-like_dom_sf"/>
</dbReference>
<dbReference type="SUPFAM" id="SSF50729">
    <property type="entry name" value="PH domain-like"/>
    <property type="match status" value="1"/>
</dbReference>
<name>A0AAD1YAA5_EUPCR</name>
<feature type="compositionally biased region" description="Acidic residues" evidence="1">
    <location>
        <begin position="164"/>
        <end position="176"/>
    </location>
</feature>
<proteinExistence type="predicted"/>
<gene>
    <name evidence="3" type="ORF">ECRASSUSDP1_LOCUS29110</name>
</gene>
<dbReference type="Gene3D" id="2.30.29.30">
    <property type="entry name" value="Pleckstrin-homology domain (PH domain)/Phosphotyrosine-binding domain (PTB)"/>
    <property type="match status" value="1"/>
</dbReference>
<feature type="compositionally biased region" description="Basic and acidic residues" evidence="1">
    <location>
        <begin position="367"/>
        <end position="378"/>
    </location>
</feature>
<feature type="compositionally biased region" description="Basic and acidic residues" evidence="1">
    <location>
        <begin position="499"/>
        <end position="519"/>
    </location>
</feature>